<feature type="region of interest" description="Disordered" evidence="1">
    <location>
        <begin position="1"/>
        <end position="40"/>
    </location>
</feature>
<keyword evidence="3" id="KW-1185">Reference proteome</keyword>
<proteinExistence type="predicted"/>
<reference evidence="2" key="2">
    <citation type="submission" date="2020-05" db="EMBL/GenBank/DDBJ databases">
        <authorList>
            <person name="Kim H.-S."/>
            <person name="Proctor R.H."/>
            <person name="Brown D.W."/>
        </authorList>
    </citation>
    <scope>NUCLEOTIDE SEQUENCE</scope>
    <source>
        <strain evidence="2">NRRL 22465</strain>
    </source>
</reference>
<name>A0A8H4UFR9_9HYPO</name>
<organism evidence="2 3">
    <name type="scientific">Fusarium zealandicum</name>
    <dbReference type="NCBI Taxonomy" id="1053134"/>
    <lineage>
        <taxon>Eukaryota</taxon>
        <taxon>Fungi</taxon>
        <taxon>Dikarya</taxon>
        <taxon>Ascomycota</taxon>
        <taxon>Pezizomycotina</taxon>
        <taxon>Sordariomycetes</taxon>
        <taxon>Hypocreomycetidae</taxon>
        <taxon>Hypocreales</taxon>
        <taxon>Nectriaceae</taxon>
        <taxon>Fusarium</taxon>
        <taxon>Fusarium staphyleae species complex</taxon>
    </lineage>
</organism>
<dbReference type="AlphaFoldDB" id="A0A8H4UFR9"/>
<dbReference type="EMBL" id="JABEYC010000642">
    <property type="protein sequence ID" value="KAF4975435.1"/>
    <property type="molecule type" value="Genomic_DNA"/>
</dbReference>
<accession>A0A8H4UFR9</accession>
<dbReference type="Proteomes" id="UP000635477">
    <property type="component" value="Unassembled WGS sequence"/>
</dbReference>
<protein>
    <submittedName>
        <fullName evidence="2">Uncharacterized protein</fullName>
    </submittedName>
</protein>
<evidence type="ECO:0000313" key="3">
    <source>
        <dbReference type="Proteomes" id="UP000635477"/>
    </source>
</evidence>
<reference evidence="2" key="1">
    <citation type="journal article" date="2020" name="BMC Genomics">
        <title>Correction to: Identification and distribution of gene clusters required for synthesis of sphingolipid metabolism inhibitors in diverse species of the filamentous fungus Fusarium.</title>
        <authorList>
            <person name="Kim H.S."/>
            <person name="Lohmar J.M."/>
            <person name="Busman M."/>
            <person name="Brown D.W."/>
            <person name="Naumann T.A."/>
            <person name="Divon H.H."/>
            <person name="Lysoe E."/>
            <person name="Uhlig S."/>
            <person name="Proctor R.H."/>
        </authorList>
    </citation>
    <scope>NUCLEOTIDE SEQUENCE</scope>
    <source>
        <strain evidence="2">NRRL 22465</strain>
    </source>
</reference>
<sequence>MPVLGEKVGGPAAVEDEGGETDLEGSVVPGGPRGSEEAEGPEVVFVQTPELIHTVELGIAPPETRDVPVPVPVLAGTGVITTVVVLVARVVNGGTTVELPVGNWGVLADAEDPGTLVRLEVSQVVHGEGAVVLEEIEKLMPEPSVDPSVVELEIGNSGVLVSDSETEVPVGASVKVEFGG</sequence>
<gene>
    <name evidence="2" type="ORF">FZEAL_7783</name>
</gene>
<evidence type="ECO:0000313" key="2">
    <source>
        <dbReference type="EMBL" id="KAF4975435.1"/>
    </source>
</evidence>
<evidence type="ECO:0000256" key="1">
    <source>
        <dbReference type="SAM" id="MobiDB-lite"/>
    </source>
</evidence>
<feature type="compositionally biased region" description="Acidic residues" evidence="1">
    <location>
        <begin position="14"/>
        <end position="23"/>
    </location>
</feature>
<comment type="caution">
    <text evidence="2">The sequence shown here is derived from an EMBL/GenBank/DDBJ whole genome shotgun (WGS) entry which is preliminary data.</text>
</comment>